<dbReference type="InterPro" id="IPR013783">
    <property type="entry name" value="Ig-like_fold"/>
</dbReference>
<keyword evidence="2" id="KW-0812">Transmembrane</keyword>
<dbReference type="GO" id="GO:0090158">
    <property type="term" value="P:endoplasmic reticulum membrane organization"/>
    <property type="evidence" value="ECO:0000318"/>
    <property type="project" value="GO_Central"/>
</dbReference>
<feature type="transmembrane region" description="Helical" evidence="2">
    <location>
        <begin position="156"/>
        <end position="182"/>
    </location>
</feature>
<dbReference type="InterPro" id="IPR000535">
    <property type="entry name" value="MSP_dom"/>
</dbReference>
<dbReference type="PhylomeDB" id="A0A022R211"/>
<dbReference type="PANTHER" id="PTHR10809:SF160">
    <property type="entry name" value="VESICLE-ASSOCIATED PROTEIN 1-3"/>
    <property type="match status" value="1"/>
</dbReference>
<dbReference type="PANTHER" id="PTHR10809">
    <property type="entry name" value="VESICLE-ASSOCIATED MEMBRANE PROTEIN-ASSOCIATED PROTEIN"/>
    <property type="match status" value="1"/>
</dbReference>
<dbReference type="SUPFAM" id="SSF49354">
    <property type="entry name" value="PapD-like"/>
    <property type="match status" value="1"/>
</dbReference>
<dbReference type="EMBL" id="KI630827">
    <property type="protein sequence ID" value="EYU32860.1"/>
    <property type="molecule type" value="Genomic_DNA"/>
</dbReference>
<keyword evidence="5" id="KW-1185">Reference proteome</keyword>
<evidence type="ECO:0000256" key="2">
    <source>
        <dbReference type="SAM" id="Phobius"/>
    </source>
</evidence>
<feature type="transmembrane region" description="Helical" evidence="2">
    <location>
        <begin position="202"/>
        <end position="219"/>
    </location>
</feature>
<dbReference type="PROSITE" id="PS50202">
    <property type="entry name" value="MSP"/>
    <property type="match status" value="1"/>
</dbReference>
<accession>A0A022R211</accession>
<dbReference type="InterPro" id="IPR016763">
    <property type="entry name" value="VAP"/>
</dbReference>
<name>A0A022R211_ERYGU</name>
<evidence type="ECO:0000259" key="3">
    <source>
        <dbReference type="PROSITE" id="PS50202"/>
    </source>
</evidence>
<protein>
    <recommendedName>
        <fullName evidence="3">MSP domain-containing protein</fullName>
    </recommendedName>
</protein>
<dbReference type="eggNOG" id="KOG0439">
    <property type="taxonomic scope" value="Eukaryota"/>
</dbReference>
<dbReference type="Pfam" id="PF00635">
    <property type="entry name" value="Motile_Sperm"/>
    <property type="match status" value="1"/>
</dbReference>
<reference evidence="4 5" key="1">
    <citation type="journal article" date="2013" name="Proc. Natl. Acad. Sci. U.S.A.">
        <title>Fine-scale variation in meiotic recombination in Mimulus inferred from population shotgun sequencing.</title>
        <authorList>
            <person name="Hellsten U."/>
            <person name="Wright K.M."/>
            <person name="Jenkins J."/>
            <person name="Shu S."/>
            <person name="Yuan Y."/>
            <person name="Wessler S.R."/>
            <person name="Schmutz J."/>
            <person name="Willis J.H."/>
            <person name="Rokhsar D.S."/>
        </authorList>
    </citation>
    <scope>NUCLEOTIDE SEQUENCE [LARGE SCALE GENOMIC DNA]</scope>
    <source>
        <strain evidence="5">cv. DUN x IM62</strain>
    </source>
</reference>
<dbReference type="OMA" id="QASCRIN"/>
<dbReference type="STRING" id="4155.A0A022R211"/>
<dbReference type="GO" id="GO:0005886">
    <property type="term" value="C:plasma membrane"/>
    <property type="evidence" value="ECO:0000318"/>
    <property type="project" value="GO_Central"/>
</dbReference>
<comment type="similarity">
    <text evidence="1">Belongs to the VAMP-associated protein (VAP) (TC 9.B.17) family.</text>
</comment>
<evidence type="ECO:0000256" key="1">
    <source>
        <dbReference type="ARBA" id="ARBA00008932"/>
    </source>
</evidence>
<dbReference type="AlphaFoldDB" id="A0A022R211"/>
<dbReference type="InterPro" id="IPR008962">
    <property type="entry name" value="PapD-like_sf"/>
</dbReference>
<sequence>MSTQKLLEIDPQPLAFRLEVGRQASCRINLSNNSQEDVAFKVMTTSPHKYGAQPNVGVLKPKSCFEITVIMNGATEIPSDMECNDVFLIRSVVATPLHTPETAHELFDEGTSAFEDCRLTAVYVTPTRSERSAARSPQQWHGINGIDVVDWLKKGIAVVLLCLIVGLLVIKILPLIWSLTFMMTVLVVKLGKKLLSERAEDWMMTILLSIVGHICPNVFRRGGS</sequence>
<organism evidence="4 5">
    <name type="scientific">Erythranthe guttata</name>
    <name type="common">Yellow monkey flower</name>
    <name type="synonym">Mimulus guttatus</name>
    <dbReference type="NCBI Taxonomy" id="4155"/>
    <lineage>
        <taxon>Eukaryota</taxon>
        <taxon>Viridiplantae</taxon>
        <taxon>Streptophyta</taxon>
        <taxon>Embryophyta</taxon>
        <taxon>Tracheophyta</taxon>
        <taxon>Spermatophyta</taxon>
        <taxon>Magnoliopsida</taxon>
        <taxon>eudicotyledons</taxon>
        <taxon>Gunneridae</taxon>
        <taxon>Pentapetalae</taxon>
        <taxon>asterids</taxon>
        <taxon>lamiids</taxon>
        <taxon>Lamiales</taxon>
        <taxon>Phrymaceae</taxon>
        <taxon>Erythranthe</taxon>
    </lineage>
</organism>
<evidence type="ECO:0000313" key="5">
    <source>
        <dbReference type="Proteomes" id="UP000030748"/>
    </source>
</evidence>
<dbReference type="GO" id="GO:0061817">
    <property type="term" value="P:endoplasmic reticulum-plasma membrane tethering"/>
    <property type="evidence" value="ECO:0000318"/>
    <property type="project" value="GO_Central"/>
</dbReference>
<proteinExistence type="inferred from homology"/>
<dbReference type="GO" id="GO:0005789">
    <property type="term" value="C:endoplasmic reticulum membrane"/>
    <property type="evidence" value="ECO:0000318"/>
    <property type="project" value="GO_Central"/>
</dbReference>
<dbReference type="GO" id="GO:0043495">
    <property type="term" value="F:protein-membrane adaptor activity"/>
    <property type="evidence" value="ECO:0000318"/>
    <property type="project" value="GO_Central"/>
</dbReference>
<keyword evidence="2" id="KW-1133">Transmembrane helix</keyword>
<evidence type="ECO:0000313" key="4">
    <source>
        <dbReference type="EMBL" id="EYU32860.1"/>
    </source>
</evidence>
<dbReference type="KEGG" id="egt:105963246"/>
<dbReference type="Gene3D" id="2.60.40.10">
    <property type="entry name" value="Immunoglobulins"/>
    <property type="match status" value="1"/>
</dbReference>
<gene>
    <name evidence="4" type="ORF">MIMGU_mgv1a013305mg</name>
</gene>
<dbReference type="OrthoDB" id="894146at2759"/>
<keyword evidence="2" id="KW-0472">Membrane</keyword>
<feature type="domain" description="MSP" evidence="3">
    <location>
        <begin position="6"/>
        <end position="124"/>
    </location>
</feature>
<dbReference type="Proteomes" id="UP000030748">
    <property type="component" value="Unassembled WGS sequence"/>
</dbReference>